<evidence type="ECO:0000313" key="3">
    <source>
        <dbReference type="EMBL" id="KKK82909.1"/>
    </source>
</evidence>
<comment type="caution">
    <text evidence="3">The sequence shown here is derived from an EMBL/GenBank/DDBJ whole genome shotgun (WGS) entry which is preliminary data.</text>
</comment>
<dbReference type="GO" id="GO:0032259">
    <property type="term" value="P:methylation"/>
    <property type="evidence" value="ECO:0007669"/>
    <property type="project" value="UniProtKB-KW"/>
</dbReference>
<organism evidence="3">
    <name type="scientific">marine sediment metagenome</name>
    <dbReference type="NCBI Taxonomy" id="412755"/>
    <lineage>
        <taxon>unclassified sequences</taxon>
        <taxon>metagenomes</taxon>
        <taxon>ecological metagenomes</taxon>
    </lineage>
</organism>
<accession>A0A0F9AX07</accession>
<evidence type="ECO:0000256" key="1">
    <source>
        <dbReference type="ARBA" id="ARBA00022603"/>
    </source>
</evidence>
<protein>
    <recommendedName>
        <fullName evidence="4">DNA (cytosine-5-)-methyltransferase</fullName>
    </recommendedName>
</protein>
<gene>
    <name evidence="3" type="ORF">LCGC14_2798680</name>
</gene>
<dbReference type="Pfam" id="PF00145">
    <property type="entry name" value="DNA_methylase"/>
    <property type="match status" value="1"/>
</dbReference>
<reference evidence="3" key="1">
    <citation type="journal article" date="2015" name="Nature">
        <title>Complex archaea that bridge the gap between prokaryotes and eukaryotes.</title>
        <authorList>
            <person name="Spang A."/>
            <person name="Saw J.H."/>
            <person name="Jorgensen S.L."/>
            <person name="Zaremba-Niedzwiedzka K."/>
            <person name="Martijn J."/>
            <person name="Lind A.E."/>
            <person name="van Eijk R."/>
            <person name="Schleper C."/>
            <person name="Guy L."/>
            <person name="Ettema T.J."/>
        </authorList>
    </citation>
    <scope>NUCLEOTIDE SEQUENCE</scope>
</reference>
<proteinExistence type="predicted"/>
<dbReference type="GO" id="GO:0008168">
    <property type="term" value="F:methyltransferase activity"/>
    <property type="evidence" value="ECO:0007669"/>
    <property type="project" value="UniProtKB-KW"/>
</dbReference>
<sequence>MIGKRDGLNDPRGHLFYEIVRILNDKTPRAFLLENVKHLVRHNGGTTFEYIKN</sequence>
<dbReference type="EMBL" id="LAZR01052457">
    <property type="protein sequence ID" value="KKK82909.1"/>
    <property type="molecule type" value="Genomic_DNA"/>
</dbReference>
<dbReference type="InterPro" id="IPR029063">
    <property type="entry name" value="SAM-dependent_MTases_sf"/>
</dbReference>
<evidence type="ECO:0008006" key="4">
    <source>
        <dbReference type="Google" id="ProtNLM"/>
    </source>
</evidence>
<evidence type="ECO:0000256" key="2">
    <source>
        <dbReference type="ARBA" id="ARBA00022679"/>
    </source>
</evidence>
<keyword evidence="1" id="KW-0489">Methyltransferase</keyword>
<dbReference type="Gene3D" id="3.40.50.150">
    <property type="entry name" value="Vaccinia Virus protein VP39"/>
    <property type="match status" value="1"/>
</dbReference>
<dbReference type="InterPro" id="IPR001525">
    <property type="entry name" value="C5_MeTfrase"/>
</dbReference>
<keyword evidence="2" id="KW-0808">Transferase</keyword>
<dbReference type="AlphaFoldDB" id="A0A0F9AX07"/>
<dbReference type="SUPFAM" id="SSF53335">
    <property type="entry name" value="S-adenosyl-L-methionine-dependent methyltransferases"/>
    <property type="match status" value="1"/>
</dbReference>
<name>A0A0F9AX07_9ZZZZ</name>